<dbReference type="PROSITE" id="PS51257">
    <property type="entry name" value="PROKAR_LIPOPROTEIN"/>
    <property type="match status" value="1"/>
</dbReference>
<dbReference type="Pfam" id="PF03480">
    <property type="entry name" value="DctP"/>
    <property type="match status" value="1"/>
</dbReference>
<gene>
    <name evidence="4" type="primary">dctP</name>
    <name evidence="4" type="ORF">ISU07_15755</name>
</gene>
<dbReference type="AlphaFoldDB" id="A0A930VHE2"/>
<accession>A0A930VHE2</accession>
<protein>
    <submittedName>
        <fullName evidence="4">TRAP transporter substrate-binding protein DctP</fullName>
    </submittedName>
</protein>
<dbReference type="RefSeq" id="WP_194707777.1">
    <property type="nucleotide sequence ID" value="NZ_JADKPN010000010.1"/>
</dbReference>
<evidence type="ECO:0000313" key="4">
    <source>
        <dbReference type="EMBL" id="MBF4764587.1"/>
    </source>
</evidence>
<keyword evidence="3" id="KW-0732">Signal</keyword>
<dbReference type="GO" id="GO:0055085">
    <property type="term" value="P:transmembrane transport"/>
    <property type="evidence" value="ECO:0007669"/>
    <property type="project" value="InterPro"/>
</dbReference>
<evidence type="ECO:0000256" key="2">
    <source>
        <dbReference type="ARBA" id="ARBA00022448"/>
    </source>
</evidence>
<keyword evidence="5" id="KW-1185">Reference proteome</keyword>
<proteinExistence type="inferred from homology"/>
<organism evidence="4 5">
    <name type="scientific">Nocardioides islandensis</name>
    <dbReference type="NCBI Taxonomy" id="433663"/>
    <lineage>
        <taxon>Bacteria</taxon>
        <taxon>Bacillati</taxon>
        <taxon>Actinomycetota</taxon>
        <taxon>Actinomycetes</taxon>
        <taxon>Propionibacteriales</taxon>
        <taxon>Nocardioidaceae</taxon>
        <taxon>Nocardioides</taxon>
    </lineage>
</organism>
<dbReference type="InterPro" id="IPR018389">
    <property type="entry name" value="DctP_fam"/>
</dbReference>
<evidence type="ECO:0000256" key="3">
    <source>
        <dbReference type="ARBA" id="ARBA00022729"/>
    </source>
</evidence>
<keyword evidence="2" id="KW-0813">Transport</keyword>
<dbReference type="InterPro" id="IPR038404">
    <property type="entry name" value="TRAP_DctP_sf"/>
</dbReference>
<dbReference type="NCBIfam" id="NF037995">
    <property type="entry name" value="TRAP_S1"/>
    <property type="match status" value="1"/>
</dbReference>
<dbReference type="PANTHER" id="PTHR33376:SF7">
    <property type="entry name" value="C4-DICARBOXYLATE-BINDING PROTEIN DCTB"/>
    <property type="match status" value="1"/>
</dbReference>
<dbReference type="Gene3D" id="3.40.190.170">
    <property type="entry name" value="Bacterial extracellular solute-binding protein, family 7"/>
    <property type="match status" value="1"/>
</dbReference>
<evidence type="ECO:0000313" key="5">
    <source>
        <dbReference type="Proteomes" id="UP000640489"/>
    </source>
</evidence>
<comment type="caution">
    <text evidence="4">The sequence shown here is derived from an EMBL/GenBank/DDBJ whole genome shotgun (WGS) entry which is preliminary data.</text>
</comment>
<name>A0A930VHE2_9ACTN</name>
<dbReference type="Proteomes" id="UP000640489">
    <property type="component" value="Unassembled WGS sequence"/>
</dbReference>
<dbReference type="EMBL" id="JADKPN010000010">
    <property type="protein sequence ID" value="MBF4764587.1"/>
    <property type="molecule type" value="Genomic_DNA"/>
</dbReference>
<dbReference type="PANTHER" id="PTHR33376">
    <property type="match status" value="1"/>
</dbReference>
<evidence type="ECO:0000256" key="1">
    <source>
        <dbReference type="ARBA" id="ARBA00009023"/>
    </source>
</evidence>
<reference evidence="4" key="1">
    <citation type="submission" date="2020-11" db="EMBL/GenBank/DDBJ databases">
        <title>Nocardioides sp. nov., isolated from Soil of Cynanchum wilfordii Hemsley rhizosphere.</title>
        <authorList>
            <person name="Lee J.-S."/>
            <person name="Suh M.K."/>
            <person name="Kim J.-S."/>
        </authorList>
    </citation>
    <scope>NUCLEOTIDE SEQUENCE</scope>
    <source>
        <strain evidence="4">KCTC 19275</strain>
    </source>
</reference>
<comment type="similarity">
    <text evidence="1">Belongs to the bacterial solute-binding protein 7 family.</text>
</comment>
<sequence>MRRSPALLLAGALTGLVGLTGLSGCSIGGGERVGGAPAPHAHELTMLSAFGRGEVTQFTDEVSRLSQGELVIRLVPVASDSTDYEADVVKRLQDGEADLAVVGTRAGNDFGAPGLAALGAPFLLDSYPLQERVLSGPLVDTILEGVRPAGLVGLGILPGPMRHPLGLTHSLATPDDFRGLTLGTQQSDVADATLRALGATPRRMRLDMSAPGALDGLDGIEYQVTAVESGRLDADGSHLMTNVDLWPRSIVLLADDEAYDGLTVHERELLRTAATNAVPGKAEAERGFEAEAAANLCRKGNTVFDTASPGQLRALRRAVQPVYDDLARDAATREVVEAVEEVKADLGEPAAEVAACTPAFGATSTGEPTVIDGAWTMDTDRSAAIPEYFDENWGHWVFVFDRGKFGITQENETSCTWGYGTFAVNGRRMAMTFLDGGGIAPNGATNRPGEYFVFDVSAYRDTLTLTAVDGEISPLNFRAEPWRRLSTAPDVEQFSNRCSPPVEAFD</sequence>